<reference evidence="2" key="1">
    <citation type="submission" date="2021-02" db="EMBL/GenBank/DDBJ databases">
        <authorList>
            <person name="Nowell W R."/>
        </authorList>
    </citation>
    <scope>NUCLEOTIDE SEQUENCE</scope>
</reference>
<organism evidence="2 3">
    <name type="scientific">Rotaria sordida</name>
    <dbReference type="NCBI Taxonomy" id="392033"/>
    <lineage>
        <taxon>Eukaryota</taxon>
        <taxon>Metazoa</taxon>
        <taxon>Spiralia</taxon>
        <taxon>Gnathifera</taxon>
        <taxon>Rotifera</taxon>
        <taxon>Eurotatoria</taxon>
        <taxon>Bdelloidea</taxon>
        <taxon>Philodinida</taxon>
        <taxon>Philodinidae</taxon>
        <taxon>Rotaria</taxon>
    </lineage>
</organism>
<dbReference type="EMBL" id="CAJOBE010011327">
    <property type="protein sequence ID" value="CAF4128446.1"/>
    <property type="molecule type" value="Genomic_DNA"/>
</dbReference>
<keyword evidence="1" id="KW-0472">Membrane</keyword>
<evidence type="ECO:0000313" key="3">
    <source>
        <dbReference type="Proteomes" id="UP000663874"/>
    </source>
</evidence>
<proteinExistence type="predicted"/>
<feature type="non-terminal residue" evidence="2">
    <location>
        <position position="1"/>
    </location>
</feature>
<evidence type="ECO:0000256" key="1">
    <source>
        <dbReference type="SAM" id="Phobius"/>
    </source>
</evidence>
<feature type="transmembrane region" description="Helical" evidence="1">
    <location>
        <begin position="20"/>
        <end position="38"/>
    </location>
</feature>
<name>A0A819WT08_9BILA</name>
<accession>A0A819WT08</accession>
<evidence type="ECO:0000313" key="2">
    <source>
        <dbReference type="EMBL" id="CAF4128446.1"/>
    </source>
</evidence>
<dbReference type="Proteomes" id="UP000663874">
    <property type="component" value="Unassembled WGS sequence"/>
</dbReference>
<keyword evidence="1" id="KW-1133">Transmembrane helix</keyword>
<keyword evidence="1" id="KW-0812">Transmembrane</keyword>
<dbReference type="AlphaFoldDB" id="A0A819WT08"/>
<protein>
    <submittedName>
        <fullName evidence="2">Uncharacterized protein</fullName>
    </submittedName>
</protein>
<gene>
    <name evidence="2" type="ORF">FNK824_LOCUS32630</name>
</gene>
<sequence length="53" mass="6128">NPKSQRELDNAVDEGLNGLSLNVIQIFICIINIYTYTIHTYPRKFLLTINSIF</sequence>
<comment type="caution">
    <text evidence="2">The sequence shown here is derived from an EMBL/GenBank/DDBJ whole genome shotgun (WGS) entry which is preliminary data.</text>
</comment>